<gene>
    <name evidence="7" type="ORF">RJ53_01365</name>
</gene>
<keyword evidence="8" id="KW-1185">Reference proteome</keyword>
<dbReference type="PRINTS" id="PR01035">
    <property type="entry name" value="TCRTETA"/>
</dbReference>
<dbReference type="InterPro" id="IPR020846">
    <property type="entry name" value="MFS_dom"/>
</dbReference>
<feature type="transmembrane region" description="Helical" evidence="5">
    <location>
        <begin position="251"/>
        <end position="269"/>
    </location>
</feature>
<feature type="transmembrane region" description="Helical" evidence="5">
    <location>
        <begin position="312"/>
        <end position="331"/>
    </location>
</feature>
<evidence type="ECO:0000259" key="6">
    <source>
        <dbReference type="PROSITE" id="PS50850"/>
    </source>
</evidence>
<dbReference type="SUPFAM" id="SSF103473">
    <property type="entry name" value="MFS general substrate transporter"/>
    <property type="match status" value="1"/>
</dbReference>
<evidence type="ECO:0000256" key="4">
    <source>
        <dbReference type="ARBA" id="ARBA00023136"/>
    </source>
</evidence>
<dbReference type="AlphaFoldDB" id="A0A8J7W617"/>
<evidence type="ECO:0000256" key="1">
    <source>
        <dbReference type="ARBA" id="ARBA00004141"/>
    </source>
</evidence>
<feature type="transmembrane region" description="Helical" evidence="5">
    <location>
        <begin position="54"/>
        <end position="73"/>
    </location>
</feature>
<dbReference type="EMBL" id="JWHL01000001">
    <property type="protein sequence ID" value="MBR1368213.1"/>
    <property type="molecule type" value="Genomic_DNA"/>
</dbReference>
<protein>
    <submittedName>
        <fullName evidence="7">MFS transporter</fullName>
    </submittedName>
</protein>
<keyword evidence="2 5" id="KW-0812">Transmembrane</keyword>
<keyword evidence="4 5" id="KW-0472">Membrane</keyword>
<comment type="caution">
    <text evidence="7">The sequence shown here is derived from an EMBL/GenBank/DDBJ whole genome shotgun (WGS) entry which is preliminary data.</text>
</comment>
<evidence type="ECO:0000256" key="5">
    <source>
        <dbReference type="SAM" id="Phobius"/>
    </source>
</evidence>
<dbReference type="Pfam" id="PF07690">
    <property type="entry name" value="MFS_1"/>
    <property type="match status" value="2"/>
</dbReference>
<evidence type="ECO:0000256" key="2">
    <source>
        <dbReference type="ARBA" id="ARBA00022692"/>
    </source>
</evidence>
<dbReference type="Proteomes" id="UP000730161">
    <property type="component" value="Unassembled WGS sequence"/>
</dbReference>
<dbReference type="Gene3D" id="1.20.1250.20">
    <property type="entry name" value="MFS general substrate transporter like domains"/>
    <property type="match status" value="2"/>
</dbReference>
<evidence type="ECO:0000313" key="7">
    <source>
        <dbReference type="EMBL" id="MBR1368213.1"/>
    </source>
</evidence>
<feature type="transmembrane region" description="Helical" evidence="5">
    <location>
        <begin position="222"/>
        <end position="239"/>
    </location>
</feature>
<comment type="subcellular location">
    <subcellularLocation>
        <location evidence="1">Membrane</location>
        <topology evidence="1">Multi-pass membrane protein</topology>
    </subcellularLocation>
</comment>
<sequence>MLGLGIVVPLLPYYADTLGATGLGIGLIFSGFALSRTIFMPLIGRYSDKRGRKIFILIGLGLFTIISVAYIFASSVVELTAIRMAHGFASAMVIPVAMAYVADLSPEGKEGFYMGSFNSSLFLGLGCGPLIGGSIFDMAGIAPVFLMMALLSFIAFIICGLLLPEGSLIKTSHYSLREVAGSIGMRPVLFFRIMNAYANGTFMVFLPVIATFWLGLTAFETGIIISSSILATGLLQRSFGKFADRFSKTNLIAGGTLIVSLALIAIPFSSGFYDLFLLSLILGIGSALAIPASTAVVTIAGRTYGQGACMGAFNTAMSVGMVSAPVLSGFIMDLFDIRAAFEVAGIISLISVGIFIIMARCAGIDNYRGELKQ</sequence>
<dbReference type="GO" id="GO:0022857">
    <property type="term" value="F:transmembrane transporter activity"/>
    <property type="evidence" value="ECO:0007669"/>
    <property type="project" value="InterPro"/>
</dbReference>
<feature type="transmembrane region" description="Helical" evidence="5">
    <location>
        <begin position="85"/>
        <end position="105"/>
    </location>
</feature>
<dbReference type="PANTHER" id="PTHR23518">
    <property type="entry name" value="C-METHYLTRANSFERASE"/>
    <property type="match status" value="1"/>
</dbReference>
<dbReference type="PROSITE" id="PS50850">
    <property type="entry name" value="MFS"/>
    <property type="match status" value="1"/>
</dbReference>
<reference evidence="7" key="1">
    <citation type="submission" date="2014-12" db="EMBL/GenBank/DDBJ databases">
        <authorList>
            <person name="Huang H.-H."/>
            <person name="Chen S.-C."/>
            <person name="Lai M.-C."/>
        </authorList>
    </citation>
    <scope>NUCLEOTIDE SEQUENCE</scope>
    <source>
        <strain evidence="7">K1F9705b</strain>
    </source>
</reference>
<feature type="transmembrane region" description="Helical" evidence="5">
    <location>
        <begin position="20"/>
        <end position="42"/>
    </location>
</feature>
<name>A0A8J7W617_9EURY</name>
<feature type="transmembrane region" description="Helical" evidence="5">
    <location>
        <begin position="343"/>
        <end position="363"/>
    </location>
</feature>
<feature type="transmembrane region" description="Helical" evidence="5">
    <location>
        <begin position="275"/>
        <end position="300"/>
    </location>
</feature>
<dbReference type="InterPro" id="IPR011701">
    <property type="entry name" value="MFS"/>
</dbReference>
<keyword evidence="3 5" id="KW-1133">Transmembrane helix</keyword>
<feature type="transmembrane region" description="Helical" evidence="5">
    <location>
        <begin position="196"/>
        <end position="216"/>
    </location>
</feature>
<dbReference type="GO" id="GO:0016020">
    <property type="term" value="C:membrane"/>
    <property type="evidence" value="ECO:0007669"/>
    <property type="project" value="UniProtKB-SubCell"/>
</dbReference>
<evidence type="ECO:0000256" key="3">
    <source>
        <dbReference type="ARBA" id="ARBA00022989"/>
    </source>
</evidence>
<proteinExistence type="predicted"/>
<dbReference type="InterPro" id="IPR001958">
    <property type="entry name" value="Tet-R_TetA/multi-R_MdtG-like"/>
</dbReference>
<feature type="transmembrane region" description="Helical" evidence="5">
    <location>
        <begin position="142"/>
        <end position="163"/>
    </location>
</feature>
<dbReference type="PANTHER" id="PTHR23518:SF2">
    <property type="entry name" value="MAJOR FACILITATOR SUPERFAMILY TRANSPORTER"/>
    <property type="match status" value="1"/>
</dbReference>
<evidence type="ECO:0000313" key="8">
    <source>
        <dbReference type="Proteomes" id="UP000730161"/>
    </source>
</evidence>
<feature type="domain" description="Major facilitator superfamily (MFS) profile" evidence="6">
    <location>
        <begin position="1"/>
        <end position="363"/>
    </location>
</feature>
<accession>A0A8J7W617</accession>
<dbReference type="CDD" id="cd17325">
    <property type="entry name" value="MFS_MdtG_SLC18_like"/>
    <property type="match status" value="1"/>
</dbReference>
<feature type="transmembrane region" description="Helical" evidence="5">
    <location>
        <begin position="117"/>
        <end position="136"/>
    </location>
</feature>
<organism evidence="7 8">
    <name type="scientific">Methanocalculus chunghsingensis</name>
    <dbReference type="NCBI Taxonomy" id="156457"/>
    <lineage>
        <taxon>Archaea</taxon>
        <taxon>Methanobacteriati</taxon>
        <taxon>Methanobacteriota</taxon>
        <taxon>Stenosarchaea group</taxon>
        <taxon>Methanomicrobia</taxon>
        <taxon>Methanomicrobiales</taxon>
        <taxon>Methanocalculaceae</taxon>
        <taxon>Methanocalculus</taxon>
    </lineage>
</organism>
<dbReference type="InterPro" id="IPR036259">
    <property type="entry name" value="MFS_trans_sf"/>
</dbReference>